<keyword evidence="3 4" id="KW-0472">Membrane</keyword>
<dbReference type="Pfam" id="PF00664">
    <property type="entry name" value="ABC_membrane"/>
    <property type="match status" value="1"/>
</dbReference>
<dbReference type="PANTHER" id="PTHR24222">
    <property type="entry name" value="ABC TRANSPORTER B FAMILY"/>
    <property type="match status" value="1"/>
</dbReference>
<evidence type="ECO:0000313" key="6">
    <source>
        <dbReference type="EMBL" id="CAD8073050.1"/>
    </source>
</evidence>
<dbReference type="Proteomes" id="UP000692954">
    <property type="component" value="Unassembled WGS sequence"/>
</dbReference>
<keyword evidence="1 4" id="KW-0812">Transmembrane</keyword>
<evidence type="ECO:0000259" key="5">
    <source>
        <dbReference type="PROSITE" id="PS50929"/>
    </source>
</evidence>
<dbReference type="PANTHER" id="PTHR24222:SF76">
    <property type="entry name" value="MYCOBACTIN IMPORT ATP-BINDING_PERMEASE PROTEIN IRTB"/>
    <property type="match status" value="1"/>
</dbReference>
<reference evidence="6" key="1">
    <citation type="submission" date="2021-01" db="EMBL/GenBank/DDBJ databases">
        <authorList>
            <consortium name="Genoscope - CEA"/>
            <person name="William W."/>
        </authorList>
    </citation>
    <scope>NUCLEOTIDE SEQUENCE</scope>
</reference>
<comment type="caution">
    <text evidence="6">The sequence shown here is derived from an EMBL/GenBank/DDBJ whole genome shotgun (WGS) entry which is preliminary data.</text>
</comment>
<dbReference type="InterPro" id="IPR039421">
    <property type="entry name" value="Type_1_exporter"/>
</dbReference>
<dbReference type="InterPro" id="IPR011527">
    <property type="entry name" value="ABC1_TM_dom"/>
</dbReference>
<dbReference type="GO" id="GO:0140359">
    <property type="term" value="F:ABC-type transporter activity"/>
    <property type="evidence" value="ECO:0007669"/>
    <property type="project" value="InterPro"/>
</dbReference>
<sequence length="195" mass="22102">MITEVNENDSLKQEDRKQDETDVSYVQLYRFASKADYGLMFLSLIGAIGNGLSMPIYSIIFGDLTDSYAYDDNDTKIQKAGLNTFTENQTKRLRKCYLSSLLRKQVMWYDQINTNTLNQKINNEISSISDAIGEKTMTFAFSLAAFISGFLVGYIKYFQRLETSISNNISLTNISNNNSIDCQCSILEGTVYIKV</sequence>
<dbReference type="AlphaFoldDB" id="A0A8S1LYF3"/>
<keyword evidence="2 4" id="KW-1133">Transmembrane helix</keyword>
<accession>A0A8S1LYF3</accession>
<proteinExistence type="predicted"/>
<protein>
    <recommendedName>
        <fullName evidence="5">ABC transmembrane type-1 domain-containing protein</fullName>
    </recommendedName>
</protein>
<feature type="transmembrane region" description="Helical" evidence="4">
    <location>
        <begin position="136"/>
        <end position="155"/>
    </location>
</feature>
<evidence type="ECO:0000256" key="1">
    <source>
        <dbReference type="ARBA" id="ARBA00022692"/>
    </source>
</evidence>
<dbReference type="OrthoDB" id="1925018at2759"/>
<keyword evidence="7" id="KW-1185">Reference proteome</keyword>
<dbReference type="PROSITE" id="PS50929">
    <property type="entry name" value="ABC_TM1F"/>
    <property type="match status" value="1"/>
</dbReference>
<organism evidence="6 7">
    <name type="scientific">Paramecium sonneborni</name>
    <dbReference type="NCBI Taxonomy" id="65129"/>
    <lineage>
        <taxon>Eukaryota</taxon>
        <taxon>Sar</taxon>
        <taxon>Alveolata</taxon>
        <taxon>Ciliophora</taxon>
        <taxon>Intramacronucleata</taxon>
        <taxon>Oligohymenophorea</taxon>
        <taxon>Peniculida</taxon>
        <taxon>Parameciidae</taxon>
        <taxon>Paramecium</taxon>
    </lineage>
</organism>
<feature type="domain" description="ABC transmembrane type-1" evidence="5">
    <location>
        <begin position="77"/>
        <end position="155"/>
    </location>
</feature>
<evidence type="ECO:0000256" key="4">
    <source>
        <dbReference type="SAM" id="Phobius"/>
    </source>
</evidence>
<evidence type="ECO:0000256" key="3">
    <source>
        <dbReference type="ARBA" id="ARBA00023136"/>
    </source>
</evidence>
<gene>
    <name evidence="6" type="ORF">PSON_ATCC_30995.1.T0300100</name>
</gene>
<dbReference type="GO" id="GO:0005524">
    <property type="term" value="F:ATP binding"/>
    <property type="evidence" value="ECO:0007669"/>
    <property type="project" value="InterPro"/>
</dbReference>
<name>A0A8S1LYF3_9CILI</name>
<evidence type="ECO:0000313" key="7">
    <source>
        <dbReference type="Proteomes" id="UP000692954"/>
    </source>
</evidence>
<dbReference type="GO" id="GO:0005886">
    <property type="term" value="C:plasma membrane"/>
    <property type="evidence" value="ECO:0007669"/>
    <property type="project" value="TreeGrafter"/>
</dbReference>
<dbReference type="EMBL" id="CAJJDN010000030">
    <property type="protein sequence ID" value="CAD8073050.1"/>
    <property type="molecule type" value="Genomic_DNA"/>
</dbReference>
<evidence type="ECO:0000256" key="2">
    <source>
        <dbReference type="ARBA" id="ARBA00022989"/>
    </source>
</evidence>
<feature type="transmembrane region" description="Helical" evidence="4">
    <location>
        <begin position="37"/>
        <end position="60"/>
    </location>
</feature>